<dbReference type="PIRSF" id="PIRSF019169">
    <property type="entry name" value="PilM"/>
    <property type="match status" value="1"/>
</dbReference>
<organism evidence="1 2">
    <name type="scientific">Candidatus Wildermuthbacteria bacterium RIFCSPLOWO2_02_FULL_47_9c</name>
    <dbReference type="NCBI Taxonomy" id="1802466"/>
    <lineage>
        <taxon>Bacteria</taxon>
        <taxon>Candidatus Wildermuthiibacteriota</taxon>
    </lineage>
</organism>
<gene>
    <name evidence="1" type="ORF">A3J30_02015</name>
</gene>
<dbReference type="InterPro" id="IPR043129">
    <property type="entry name" value="ATPase_NBD"/>
</dbReference>
<dbReference type="InterPro" id="IPR050696">
    <property type="entry name" value="FtsA/MreB"/>
</dbReference>
<sequence length="371" mass="41040">MKIELPFGSFNLPNLPNFPSFSLPPLRVLPGAALGIDIGTSSLKIVELSRWGERRNLKNYGELRIPALYKKPFRTFEKSTLLLETRDIARALKAILQEANIKSRRAVFSLPDFSSFFTNFQLPPMSKEEIPDAVAYEARRHIPVPLSEVVFDWEIVNHATQSKDPFDVLLVAVPNEVVNQYQEIARICELDLVALEAEVFGLIRSWSRDERTPTVLLDIGAQSTTVNVVSEGMLRSSHSFDIAGNTLTERLAKAFSTDYETAEREKAVKGIAAPETATVLSPLVDLIIKEIEAQALAFKDSKGKEIQKIILGGGAALLPGLKDYVAKSTGKTVEIINPFHTIFYSPVLEYTLQPLGPSYAVAVGMALRALE</sequence>
<proteinExistence type="predicted"/>
<reference evidence="1 2" key="1">
    <citation type="journal article" date="2016" name="Nat. Commun.">
        <title>Thousands of microbial genomes shed light on interconnected biogeochemical processes in an aquifer system.</title>
        <authorList>
            <person name="Anantharaman K."/>
            <person name="Brown C.T."/>
            <person name="Hug L.A."/>
            <person name="Sharon I."/>
            <person name="Castelle C.J."/>
            <person name="Probst A.J."/>
            <person name="Thomas B.C."/>
            <person name="Singh A."/>
            <person name="Wilkins M.J."/>
            <person name="Karaoz U."/>
            <person name="Brodie E.L."/>
            <person name="Williams K.H."/>
            <person name="Hubbard S.S."/>
            <person name="Banfield J.F."/>
        </authorList>
    </citation>
    <scope>NUCLEOTIDE SEQUENCE [LARGE SCALE GENOMIC DNA]</scope>
</reference>
<dbReference type="Gene3D" id="3.30.1490.300">
    <property type="match status" value="1"/>
</dbReference>
<protein>
    <recommendedName>
        <fullName evidence="3">SHS2 domain-containing protein</fullName>
    </recommendedName>
</protein>
<evidence type="ECO:0008006" key="3">
    <source>
        <dbReference type="Google" id="ProtNLM"/>
    </source>
</evidence>
<name>A0A1G2RWB4_9BACT</name>
<dbReference type="PANTHER" id="PTHR32432:SF3">
    <property type="entry name" value="ETHANOLAMINE UTILIZATION PROTEIN EUTJ"/>
    <property type="match status" value="1"/>
</dbReference>
<dbReference type="Proteomes" id="UP000178222">
    <property type="component" value="Unassembled WGS sequence"/>
</dbReference>
<dbReference type="CDD" id="cd24049">
    <property type="entry name" value="ASKHA_NBD_PilM"/>
    <property type="match status" value="1"/>
</dbReference>
<dbReference type="EMBL" id="MHUL01000028">
    <property type="protein sequence ID" value="OHA76719.1"/>
    <property type="molecule type" value="Genomic_DNA"/>
</dbReference>
<dbReference type="SUPFAM" id="SSF53067">
    <property type="entry name" value="Actin-like ATPase domain"/>
    <property type="match status" value="2"/>
</dbReference>
<dbReference type="NCBIfam" id="TIGR01175">
    <property type="entry name" value="pilM"/>
    <property type="match status" value="1"/>
</dbReference>
<accession>A0A1G2RWB4</accession>
<comment type="caution">
    <text evidence="1">The sequence shown here is derived from an EMBL/GenBank/DDBJ whole genome shotgun (WGS) entry which is preliminary data.</text>
</comment>
<dbReference type="InterPro" id="IPR005883">
    <property type="entry name" value="PilM"/>
</dbReference>
<dbReference type="PANTHER" id="PTHR32432">
    <property type="entry name" value="CELL DIVISION PROTEIN FTSA-RELATED"/>
    <property type="match status" value="1"/>
</dbReference>
<evidence type="ECO:0000313" key="2">
    <source>
        <dbReference type="Proteomes" id="UP000178222"/>
    </source>
</evidence>
<evidence type="ECO:0000313" key="1">
    <source>
        <dbReference type="EMBL" id="OHA76719.1"/>
    </source>
</evidence>
<dbReference type="Pfam" id="PF11104">
    <property type="entry name" value="PilM_2"/>
    <property type="match status" value="1"/>
</dbReference>
<dbReference type="Gene3D" id="3.30.420.40">
    <property type="match status" value="2"/>
</dbReference>
<dbReference type="AlphaFoldDB" id="A0A1G2RWB4"/>